<organism evidence="1 2">
    <name type="scientific">Zopfia rhizophila CBS 207.26</name>
    <dbReference type="NCBI Taxonomy" id="1314779"/>
    <lineage>
        <taxon>Eukaryota</taxon>
        <taxon>Fungi</taxon>
        <taxon>Dikarya</taxon>
        <taxon>Ascomycota</taxon>
        <taxon>Pezizomycotina</taxon>
        <taxon>Dothideomycetes</taxon>
        <taxon>Dothideomycetes incertae sedis</taxon>
        <taxon>Zopfiaceae</taxon>
        <taxon>Zopfia</taxon>
    </lineage>
</organism>
<proteinExistence type="predicted"/>
<dbReference type="OrthoDB" id="3757973at2759"/>
<protein>
    <submittedName>
        <fullName evidence="1">Uncharacterized protein</fullName>
    </submittedName>
</protein>
<evidence type="ECO:0000313" key="2">
    <source>
        <dbReference type="Proteomes" id="UP000800200"/>
    </source>
</evidence>
<evidence type="ECO:0000313" key="1">
    <source>
        <dbReference type="EMBL" id="KAF2181281.1"/>
    </source>
</evidence>
<sequence>MQLTYSNLSWNQMEHDFLWRAIFKDFNKDNRDKKFINPWLQLAVEEFRVSPILLGPDLHEYCNGTKKTAYMVLLVDDRSGNLHYRQDIFFESLQSKLVTGRDDIEMDDLEPLFKENKLQTTYSVWADRQKELKPIEPPNIIWVEELKRLSPLFCLNLSIPGQLLLQQLFQKPHRRKTRSIFKDGKGSEIVGFKWME</sequence>
<reference evidence="1" key="1">
    <citation type="journal article" date="2020" name="Stud. Mycol.">
        <title>101 Dothideomycetes genomes: a test case for predicting lifestyles and emergence of pathogens.</title>
        <authorList>
            <person name="Haridas S."/>
            <person name="Albert R."/>
            <person name="Binder M."/>
            <person name="Bloem J."/>
            <person name="Labutti K."/>
            <person name="Salamov A."/>
            <person name="Andreopoulos B."/>
            <person name="Baker S."/>
            <person name="Barry K."/>
            <person name="Bills G."/>
            <person name="Bluhm B."/>
            <person name="Cannon C."/>
            <person name="Castanera R."/>
            <person name="Culley D."/>
            <person name="Daum C."/>
            <person name="Ezra D."/>
            <person name="Gonzalez J."/>
            <person name="Henrissat B."/>
            <person name="Kuo A."/>
            <person name="Liang C."/>
            <person name="Lipzen A."/>
            <person name="Lutzoni F."/>
            <person name="Magnuson J."/>
            <person name="Mondo S."/>
            <person name="Nolan M."/>
            <person name="Ohm R."/>
            <person name="Pangilinan J."/>
            <person name="Park H.-J."/>
            <person name="Ramirez L."/>
            <person name="Alfaro M."/>
            <person name="Sun H."/>
            <person name="Tritt A."/>
            <person name="Yoshinaga Y."/>
            <person name="Zwiers L.-H."/>
            <person name="Turgeon B."/>
            <person name="Goodwin S."/>
            <person name="Spatafora J."/>
            <person name="Crous P."/>
            <person name="Grigoriev I."/>
        </authorList>
    </citation>
    <scope>NUCLEOTIDE SEQUENCE</scope>
    <source>
        <strain evidence="1">CBS 207.26</strain>
    </source>
</reference>
<dbReference type="Proteomes" id="UP000800200">
    <property type="component" value="Unassembled WGS sequence"/>
</dbReference>
<dbReference type="EMBL" id="ML994653">
    <property type="protein sequence ID" value="KAF2181281.1"/>
    <property type="molecule type" value="Genomic_DNA"/>
</dbReference>
<name>A0A6A6DP71_9PEZI</name>
<accession>A0A6A6DP71</accession>
<gene>
    <name evidence="1" type="ORF">K469DRAFT_752833</name>
</gene>
<keyword evidence="2" id="KW-1185">Reference proteome</keyword>
<dbReference type="AlphaFoldDB" id="A0A6A6DP71"/>